<dbReference type="PANTHER" id="PTHR24198">
    <property type="entry name" value="ANKYRIN REPEAT AND PROTEIN KINASE DOMAIN-CONTAINING PROTEIN"/>
    <property type="match status" value="1"/>
</dbReference>
<evidence type="ECO:0000256" key="2">
    <source>
        <dbReference type="ARBA" id="ARBA00023043"/>
    </source>
</evidence>
<evidence type="ECO:0000256" key="1">
    <source>
        <dbReference type="ARBA" id="ARBA00022737"/>
    </source>
</evidence>
<sequence length="266" mass="29164">MVSLLLDHGASTNTSVDDLTPLAAGVQHKNREMISVLLERGANPNFSVRDVTPLGLAVGLDQHDTTRFLLEHGADSTVAHQGIPLVCWAIYACQHEGENGICPNLTLLLQRGADVTAVARPPKRSLGSPSGWSAVHFAAYKLSTSALNVLLDHKAILSVRTDDGETALHIAVSIREDSDRVLPMLKELVRHGIDLDATDVLGETALHWASKYHRDDTREYLLEAGCNSDLQNPSGRTAQDLYNLDQATLEREERARRRALEQRRGT</sequence>
<feature type="repeat" description="ANK" evidence="3">
    <location>
        <begin position="17"/>
        <end position="49"/>
    </location>
</feature>
<dbReference type="PANTHER" id="PTHR24198:SF165">
    <property type="entry name" value="ANKYRIN REPEAT-CONTAINING PROTEIN-RELATED"/>
    <property type="match status" value="1"/>
</dbReference>
<evidence type="ECO:0000256" key="3">
    <source>
        <dbReference type="PROSITE-ProRule" id="PRU00023"/>
    </source>
</evidence>
<dbReference type="Proteomes" id="UP001465976">
    <property type="component" value="Unassembled WGS sequence"/>
</dbReference>
<evidence type="ECO:0008006" key="6">
    <source>
        <dbReference type="Google" id="ProtNLM"/>
    </source>
</evidence>
<dbReference type="Pfam" id="PF00023">
    <property type="entry name" value="Ank"/>
    <property type="match status" value="1"/>
</dbReference>
<dbReference type="Pfam" id="PF12796">
    <property type="entry name" value="Ank_2"/>
    <property type="match status" value="2"/>
</dbReference>
<dbReference type="SMART" id="SM00248">
    <property type="entry name" value="ANK"/>
    <property type="match status" value="5"/>
</dbReference>
<dbReference type="PROSITE" id="PS50088">
    <property type="entry name" value="ANK_REPEAT"/>
    <property type="match status" value="4"/>
</dbReference>
<proteinExistence type="predicted"/>
<dbReference type="EMBL" id="JBAHYK010000140">
    <property type="protein sequence ID" value="KAL0577758.1"/>
    <property type="molecule type" value="Genomic_DNA"/>
</dbReference>
<evidence type="ECO:0000313" key="4">
    <source>
        <dbReference type="EMBL" id="KAL0577758.1"/>
    </source>
</evidence>
<dbReference type="InterPro" id="IPR036770">
    <property type="entry name" value="Ankyrin_rpt-contain_sf"/>
</dbReference>
<reference evidence="4 5" key="1">
    <citation type="submission" date="2024-02" db="EMBL/GenBank/DDBJ databases">
        <title>A draft genome for the cacao thread blight pathogen Marasmius crinis-equi.</title>
        <authorList>
            <person name="Cohen S.P."/>
            <person name="Baruah I.K."/>
            <person name="Amoako-Attah I."/>
            <person name="Bukari Y."/>
            <person name="Meinhardt L.W."/>
            <person name="Bailey B.A."/>
        </authorList>
    </citation>
    <scope>NUCLEOTIDE SEQUENCE [LARGE SCALE GENOMIC DNA]</scope>
    <source>
        <strain evidence="4 5">GH-76</strain>
    </source>
</reference>
<keyword evidence="5" id="KW-1185">Reference proteome</keyword>
<evidence type="ECO:0000313" key="5">
    <source>
        <dbReference type="Proteomes" id="UP001465976"/>
    </source>
</evidence>
<comment type="caution">
    <text evidence="4">The sequence shown here is derived from an EMBL/GenBank/DDBJ whole genome shotgun (WGS) entry which is preliminary data.</text>
</comment>
<name>A0ABR3FQX2_9AGAR</name>
<feature type="repeat" description="ANK" evidence="3">
    <location>
        <begin position="49"/>
        <end position="81"/>
    </location>
</feature>
<dbReference type="SUPFAM" id="SSF48403">
    <property type="entry name" value="Ankyrin repeat"/>
    <property type="match status" value="1"/>
</dbReference>
<protein>
    <recommendedName>
        <fullName evidence="6">Ankyrin</fullName>
    </recommendedName>
</protein>
<dbReference type="InterPro" id="IPR002110">
    <property type="entry name" value="Ankyrin_rpt"/>
</dbReference>
<organism evidence="4 5">
    <name type="scientific">Marasmius crinis-equi</name>
    <dbReference type="NCBI Taxonomy" id="585013"/>
    <lineage>
        <taxon>Eukaryota</taxon>
        <taxon>Fungi</taxon>
        <taxon>Dikarya</taxon>
        <taxon>Basidiomycota</taxon>
        <taxon>Agaricomycotina</taxon>
        <taxon>Agaricomycetes</taxon>
        <taxon>Agaricomycetidae</taxon>
        <taxon>Agaricales</taxon>
        <taxon>Marasmiineae</taxon>
        <taxon>Marasmiaceae</taxon>
        <taxon>Marasmius</taxon>
    </lineage>
</organism>
<dbReference type="Gene3D" id="1.25.40.20">
    <property type="entry name" value="Ankyrin repeat-containing domain"/>
    <property type="match status" value="3"/>
</dbReference>
<feature type="repeat" description="ANK" evidence="3">
    <location>
        <begin position="201"/>
        <end position="233"/>
    </location>
</feature>
<dbReference type="PROSITE" id="PS50297">
    <property type="entry name" value="ANK_REP_REGION"/>
    <property type="match status" value="3"/>
</dbReference>
<keyword evidence="1" id="KW-0677">Repeat</keyword>
<gene>
    <name evidence="4" type="ORF">V5O48_004252</name>
</gene>
<feature type="repeat" description="ANK" evidence="3">
    <location>
        <begin position="163"/>
        <end position="200"/>
    </location>
</feature>
<accession>A0ABR3FQX2</accession>
<keyword evidence="2 3" id="KW-0040">ANK repeat</keyword>